<evidence type="ECO:0000313" key="2">
    <source>
        <dbReference type="EMBL" id="CAB5505912.1"/>
    </source>
</evidence>
<name>A0ABN7G7Z2_9GAMM</name>
<evidence type="ECO:0000313" key="3">
    <source>
        <dbReference type="Proteomes" id="UP000626656"/>
    </source>
</evidence>
<gene>
    <name evidence="2" type="ORF">AZO1586I_1532</name>
    <name evidence="1" type="ORF">AZO1586I_57</name>
</gene>
<dbReference type="Proteomes" id="UP000626656">
    <property type="component" value="Unassembled WGS sequence"/>
</dbReference>
<proteinExistence type="predicted"/>
<comment type="caution">
    <text evidence="1">The sequence shown here is derived from an EMBL/GenBank/DDBJ whole genome shotgun (WGS) entry which is preliminary data.</text>
</comment>
<dbReference type="EMBL" id="CAHJWF010000020">
    <property type="protein sequence ID" value="CAB5496693.1"/>
    <property type="molecule type" value="Genomic_DNA"/>
</dbReference>
<protein>
    <recommendedName>
        <fullName evidence="4">Steroid 5-alpha reductase C-terminal domain-containing protein</fullName>
    </recommendedName>
</protein>
<keyword evidence="3" id="KW-1185">Reference proteome</keyword>
<organism evidence="1 3">
    <name type="scientific">Bathymodiolus thermophilus thioautotrophic gill symbiont</name>
    <dbReference type="NCBI Taxonomy" id="2360"/>
    <lineage>
        <taxon>Bacteria</taxon>
        <taxon>Pseudomonadati</taxon>
        <taxon>Pseudomonadota</taxon>
        <taxon>Gammaproteobacteria</taxon>
        <taxon>sulfur-oxidizing symbionts</taxon>
    </lineage>
</organism>
<dbReference type="EMBL" id="CAHJWF010000310">
    <property type="protein sequence ID" value="CAB5505912.1"/>
    <property type="molecule type" value="Genomic_DNA"/>
</dbReference>
<evidence type="ECO:0000313" key="1">
    <source>
        <dbReference type="EMBL" id="CAB5496693.1"/>
    </source>
</evidence>
<evidence type="ECO:0008006" key="4">
    <source>
        <dbReference type="Google" id="ProtNLM"/>
    </source>
</evidence>
<accession>A0ABN7G7Z2</accession>
<sequence>MFYFLVMLWHRLFINNKKYAPCGELYWENIYYLIPIFL</sequence>
<reference evidence="1 3" key="1">
    <citation type="submission" date="2020-05" db="EMBL/GenBank/DDBJ databases">
        <authorList>
            <person name="Petersen J."/>
            <person name="Sayavedra L."/>
        </authorList>
    </citation>
    <scope>NUCLEOTIDE SEQUENCE [LARGE SCALE GENOMIC DNA]</scope>
    <source>
        <strain evidence="1">B azoricus SOX ET2 1586I</strain>
    </source>
</reference>